<organism evidence="1 2">
    <name type="scientific">Didymodactylos carnosus</name>
    <dbReference type="NCBI Taxonomy" id="1234261"/>
    <lineage>
        <taxon>Eukaryota</taxon>
        <taxon>Metazoa</taxon>
        <taxon>Spiralia</taxon>
        <taxon>Gnathifera</taxon>
        <taxon>Rotifera</taxon>
        <taxon>Eurotatoria</taxon>
        <taxon>Bdelloidea</taxon>
        <taxon>Philodinida</taxon>
        <taxon>Philodinidae</taxon>
        <taxon>Didymodactylos</taxon>
    </lineage>
</organism>
<evidence type="ECO:0000313" key="1">
    <source>
        <dbReference type="EMBL" id="CAF4644919.1"/>
    </source>
</evidence>
<dbReference type="Proteomes" id="UP000681722">
    <property type="component" value="Unassembled WGS sequence"/>
</dbReference>
<gene>
    <name evidence="1" type="ORF">SRO942_LOCUS50238</name>
</gene>
<dbReference type="EMBL" id="CAJOBC010140740">
    <property type="protein sequence ID" value="CAF4644919.1"/>
    <property type="molecule type" value="Genomic_DNA"/>
</dbReference>
<protein>
    <submittedName>
        <fullName evidence="1">Uncharacterized protein</fullName>
    </submittedName>
</protein>
<dbReference type="AlphaFoldDB" id="A0A8S2ZIR1"/>
<proteinExistence type="predicted"/>
<evidence type="ECO:0000313" key="2">
    <source>
        <dbReference type="Proteomes" id="UP000681722"/>
    </source>
</evidence>
<name>A0A8S2ZIR1_9BILA</name>
<reference evidence="1" key="1">
    <citation type="submission" date="2021-02" db="EMBL/GenBank/DDBJ databases">
        <authorList>
            <person name="Nowell W R."/>
        </authorList>
    </citation>
    <scope>NUCLEOTIDE SEQUENCE</scope>
</reference>
<comment type="caution">
    <text evidence="1">The sequence shown here is derived from an EMBL/GenBank/DDBJ whole genome shotgun (WGS) entry which is preliminary data.</text>
</comment>
<accession>A0A8S2ZIR1</accession>
<sequence>MDLLIIRVTEYYRLSLLQHRYQYHRLHQMNLLIDSDDDDNDNDSDGDCFVSDIVLLQLDEYCKAMDNDNSDKFFMGGASELELSCSACKCSGRLCSLLCLLHIVDSVTSPKITSRELFDVFINLKYIT</sequence>